<dbReference type="GO" id="GO:0030687">
    <property type="term" value="C:preribosome, large subunit precursor"/>
    <property type="evidence" value="ECO:0007669"/>
    <property type="project" value="TreeGrafter"/>
</dbReference>
<comment type="caution">
    <text evidence="1">The sequence shown here is derived from an EMBL/GenBank/DDBJ whole genome shotgun (WGS) entry which is preliminary data.</text>
</comment>
<dbReference type="PANTHER" id="PTHR15002">
    <property type="entry name" value="RIBOSOMAL BIOGENESIS PROTEIN LAS1L"/>
    <property type="match status" value="1"/>
</dbReference>
<dbReference type="InterPro" id="IPR007174">
    <property type="entry name" value="Las1"/>
</dbReference>
<protein>
    <submittedName>
        <fullName evidence="1">Uncharacterized protein</fullName>
    </submittedName>
</protein>
<dbReference type="GeneID" id="81441203"/>
<sequence>MAKVTFTAWKTKAQLLDVRSEFYPPTWYAGPDMRSHACATVEAWKLHGNVPHHVEATALLTDAILHDDGQRNSIFSIRATYSAAFCRFVTGLVDTKVTGPRRTMFQRAMDLGLPASFVELRHEATHREPPSLVVLRKATQRSLEWLWDNYWANIDLEVTGGAIRHNHDESLSVTTALGEVLQEFIHGSVSRPVQKKRKRGQDDGFAGQLVEICGVSRDGMDAGLAALSVLLLDRKLLLDSERRLGDSMDAMFDKWDPVLRKVADSQSSFLLFLSEELVHRLAFNPATESPENTIAEGIFLWLDHLLTSPAWESQRPSLPRDYILAVCNGQSTHWAKVVAQNLILQQQVSAAVVPRPQISANKSLRKRAHNVSVGDVSKKLQGHGWRLAEKWDNRPLGMTSKS</sequence>
<dbReference type="GO" id="GO:0004519">
    <property type="term" value="F:endonuclease activity"/>
    <property type="evidence" value="ECO:0007669"/>
    <property type="project" value="InterPro"/>
</dbReference>
<dbReference type="EMBL" id="JAPZBS010000007">
    <property type="protein sequence ID" value="KAJ5369345.1"/>
    <property type="molecule type" value="Genomic_DNA"/>
</dbReference>
<name>A0A9W9S113_9EURO</name>
<reference evidence="1" key="2">
    <citation type="journal article" date="2023" name="IMA Fungus">
        <title>Comparative genomic study of the Penicillium genus elucidates a diverse pangenome and 15 lateral gene transfer events.</title>
        <authorList>
            <person name="Petersen C."/>
            <person name="Sorensen T."/>
            <person name="Nielsen M.R."/>
            <person name="Sondergaard T.E."/>
            <person name="Sorensen J.L."/>
            <person name="Fitzpatrick D.A."/>
            <person name="Frisvad J.C."/>
            <person name="Nielsen K.L."/>
        </authorList>
    </citation>
    <scope>NUCLEOTIDE SEQUENCE</scope>
    <source>
        <strain evidence="1">IBT 29864</strain>
    </source>
</reference>
<dbReference type="GO" id="GO:0000470">
    <property type="term" value="P:maturation of LSU-rRNA"/>
    <property type="evidence" value="ECO:0007669"/>
    <property type="project" value="TreeGrafter"/>
</dbReference>
<gene>
    <name evidence="1" type="ORF">N7496_009105</name>
</gene>
<dbReference type="PANTHER" id="PTHR15002:SF0">
    <property type="entry name" value="RIBOSOMAL BIOGENESIS PROTEIN LAS1L"/>
    <property type="match status" value="1"/>
</dbReference>
<dbReference type="RefSeq" id="XP_056554087.1">
    <property type="nucleotide sequence ID" value="XM_056702024.1"/>
</dbReference>
<dbReference type="AlphaFoldDB" id="A0A9W9S113"/>
<dbReference type="GO" id="GO:0090730">
    <property type="term" value="C:Las1 complex"/>
    <property type="evidence" value="ECO:0007669"/>
    <property type="project" value="InterPro"/>
</dbReference>
<dbReference type="Pfam" id="PF04031">
    <property type="entry name" value="Las1"/>
    <property type="match status" value="1"/>
</dbReference>
<evidence type="ECO:0000313" key="2">
    <source>
        <dbReference type="Proteomes" id="UP001147782"/>
    </source>
</evidence>
<dbReference type="Proteomes" id="UP001147782">
    <property type="component" value="Unassembled WGS sequence"/>
</dbReference>
<dbReference type="GO" id="GO:0000460">
    <property type="term" value="P:maturation of 5.8S rRNA"/>
    <property type="evidence" value="ECO:0007669"/>
    <property type="project" value="TreeGrafter"/>
</dbReference>
<dbReference type="OrthoDB" id="515692at2759"/>
<accession>A0A9W9S113</accession>
<reference evidence="1" key="1">
    <citation type="submission" date="2022-11" db="EMBL/GenBank/DDBJ databases">
        <authorList>
            <person name="Petersen C."/>
        </authorList>
    </citation>
    <scope>NUCLEOTIDE SEQUENCE</scope>
    <source>
        <strain evidence="1">IBT 29864</strain>
    </source>
</reference>
<keyword evidence="2" id="KW-1185">Reference proteome</keyword>
<proteinExistence type="predicted"/>
<evidence type="ECO:0000313" key="1">
    <source>
        <dbReference type="EMBL" id="KAJ5369345.1"/>
    </source>
</evidence>
<organism evidence="1 2">
    <name type="scientific">Penicillium cataractarum</name>
    <dbReference type="NCBI Taxonomy" id="2100454"/>
    <lineage>
        <taxon>Eukaryota</taxon>
        <taxon>Fungi</taxon>
        <taxon>Dikarya</taxon>
        <taxon>Ascomycota</taxon>
        <taxon>Pezizomycotina</taxon>
        <taxon>Eurotiomycetes</taxon>
        <taxon>Eurotiomycetidae</taxon>
        <taxon>Eurotiales</taxon>
        <taxon>Aspergillaceae</taxon>
        <taxon>Penicillium</taxon>
    </lineage>
</organism>